<dbReference type="AlphaFoldDB" id="A0A550CA72"/>
<feature type="region of interest" description="Disordered" evidence="1">
    <location>
        <begin position="86"/>
        <end position="205"/>
    </location>
</feature>
<name>A0A550CA72_9AGAR</name>
<feature type="compositionally biased region" description="Polar residues" evidence="1">
    <location>
        <begin position="195"/>
        <end position="205"/>
    </location>
</feature>
<keyword evidence="3" id="KW-1185">Reference proteome</keyword>
<dbReference type="OrthoDB" id="4062651at2759"/>
<accession>A0A550CA72</accession>
<dbReference type="Proteomes" id="UP000320762">
    <property type="component" value="Unassembled WGS sequence"/>
</dbReference>
<dbReference type="EMBL" id="VDMD01000015">
    <property type="protein sequence ID" value="TRM61699.1"/>
    <property type="molecule type" value="Genomic_DNA"/>
</dbReference>
<comment type="caution">
    <text evidence="2">The sequence shown here is derived from an EMBL/GenBank/DDBJ whole genome shotgun (WGS) entry which is preliminary data.</text>
</comment>
<evidence type="ECO:0000313" key="2">
    <source>
        <dbReference type="EMBL" id="TRM61699.1"/>
    </source>
</evidence>
<proteinExistence type="predicted"/>
<reference evidence="2 3" key="1">
    <citation type="journal article" date="2019" name="New Phytol.">
        <title>Comparative genomics reveals unique wood-decay strategies and fruiting body development in the Schizophyllaceae.</title>
        <authorList>
            <person name="Almasi E."/>
            <person name="Sahu N."/>
            <person name="Krizsan K."/>
            <person name="Balint B."/>
            <person name="Kovacs G.M."/>
            <person name="Kiss B."/>
            <person name="Cseklye J."/>
            <person name="Drula E."/>
            <person name="Henrissat B."/>
            <person name="Nagy I."/>
            <person name="Chovatia M."/>
            <person name="Adam C."/>
            <person name="LaButti K."/>
            <person name="Lipzen A."/>
            <person name="Riley R."/>
            <person name="Grigoriev I.V."/>
            <person name="Nagy L.G."/>
        </authorList>
    </citation>
    <scope>NUCLEOTIDE SEQUENCE [LARGE SCALE GENOMIC DNA]</scope>
    <source>
        <strain evidence="2 3">NL-1724</strain>
    </source>
</reference>
<evidence type="ECO:0000256" key="1">
    <source>
        <dbReference type="SAM" id="MobiDB-lite"/>
    </source>
</evidence>
<organism evidence="2 3">
    <name type="scientific">Schizophyllum amplum</name>
    <dbReference type="NCBI Taxonomy" id="97359"/>
    <lineage>
        <taxon>Eukaryota</taxon>
        <taxon>Fungi</taxon>
        <taxon>Dikarya</taxon>
        <taxon>Basidiomycota</taxon>
        <taxon>Agaricomycotina</taxon>
        <taxon>Agaricomycetes</taxon>
        <taxon>Agaricomycetidae</taxon>
        <taxon>Agaricales</taxon>
        <taxon>Schizophyllaceae</taxon>
        <taxon>Schizophyllum</taxon>
    </lineage>
</organism>
<sequence length="205" mass="22356">MSNISLESKFTPSDVVDMTKEREWAVNLGIMDWDSTSIVFTKRTLIEFLKYTGTTVDTNFQNIQKLPKYATFGKISAANTAATTEAGLSTTEAETDDFKPTRRVRAAPGGASSDIFLHLDDGSPIDEAPSKVQHHPEPAPTDGPQHEGLYGFNSDAKPSRRVRSNPGGHSSIGSFFDAPDDQEKAIPSRRVRQNPGGQDSIGSLW</sequence>
<evidence type="ECO:0000313" key="3">
    <source>
        <dbReference type="Proteomes" id="UP000320762"/>
    </source>
</evidence>
<gene>
    <name evidence="2" type="ORF">BD626DRAFT_500213</name>
</gene>
<protein>
    <submittedName>
        <fullName evidence="2">Uncharacterized protein</fullName>
    </submittedName>
</protein>